<reference evidence="1 2" key="1">
    <citation type="submission" date="2018-05" db="EMBL/GenBank/DDBJ databases">
        <title>Rhodobacteraceae gen. nov., sp. nov. isolated from sea water.</title>
        <authorList>
            <person name="Ren Y."/>
        </authorList>
    </citation>
    <scope>NUCLEOTIDE SEQUENCE [LARGE SCALE GENOMIC DNA]</scope>
    <source>
        <strain evidence="1 2">TG-679</strain>
    </source>
</reference>
<accession>A0A2V2L9C0</accession>
<protein>
    <recommendedName>
        <fullName evidence="3">DUF1127 domain-containing protein</fullName>
    </recommendedName>
</protein>
<name>A0A2V2L9C0_9RHOB</name>
<dbReference type="Proteomes" id="UP000245680">
    <property type="component" value="Unassembled WGS sequence"/>
</dbReference>
<evidence type="ECO:0008006" key="3">
    <source>
        <dbReference type="Google" id="ProtNLM"/>
    </source>
</evidence>
<proteinExistence type="predicted"/>
<dbReference type="AlphaFoldDB" id="A0A2V2L9C0"/>
<evidence type="ECO:0000313" key="1">
    <source>
        <dbReference type="EMBL" id="PWR01842.1"/>
    </source>
</evidence>
<organism evidence="1 2">
    <name type="scientific">Meridianimarinicoccus roseus</name>
    <dbReference type="NCBI Taxonomy" id="2072018"/>
    <lineage>
        <taxon>Bacteria</taxon>
        <taxon>Pseudomonadati</taxon>
        <taxon>Pseudomonadota</taxon>
        <taxon>Alphaproteobacteria</taxon>
        <taxon>Rhodobacterales</taxon>
        <taxon>Paracoccaceae</taxon>
        <taxon>Meridianimarinicoccus</taxon>
    </lineage>
</organism>
<sequence length="76" mass="8324">MAYIAAPTHIATPIRSLGALLAAPFIALYRAMVRLAEADPRYKEMCRLCALSDEDLARIGLSRESIATHVLRGRAI</sequence>
<keyword evidence="2" id="KW-1185">Reference proteome</keyword>
<gene>
    <name evidence="1" type="ORF">DKT77_14685</name>
</gene>
<evidence type="ECO:0000313" key="2">
    <source>
        <dbReference type="Proteomes" id="UP000245680"/>
    </source>
</evidence>
<dbReference type="EMBL" id="QGKU01000047">
    <property type="protein sequence ID" value="PWR01842.1"/>
    <property type="molecule type" value="Genomic_DNA"/>
</dbReference>
<comment type="caution">
    <text evidence="1">The sequence shown here is derived from an EMBL/GenBank/DDBJ whole genome shotgun (WGS) entry which is preliminary data.</text>
</comment>